<feature type="non-terminal residue" evidence="1">
    <location>
        <position position="105"/>
    </location>
</feature>
<evidence type="ECO:0000313" key="1">
    <source>
        <dbReference type="EMBL" id="MEQ2230719.1"/>
    </source>
</evidence>
<dbReference type="EMBL" id="JAHRIQ010028369">
    <property type="protein sequence ID" value="MEQ2230719.1"/>
    <property type="molecule type" value="Genomic_DNA"/>
</dbReference>
<proteinExistence type="predicted"/>
<name>A0ABV0TCT2_9TELE</name>
<accession>A0ABV0TCT2</accession>
<organism evidence="1 2">
    <name type="scientific">Ilyodon furcidens</name>
    <name type="common">goldbreast splitfin</name>
    <dbReference type="NCBI Taxonomy" id="33524"/>
    <lineage>
        <taxon>Eukaryota</taxon>
        <taxon>Metazoa</taxon>
        <taxon>Chordata</taxon>
        <taxon>Craniata</taxon>
        <taxon>Vertebrata</taxon>
        <taxon>Euteleostomi</taxon>
        <taxon>Actinopterygii</taxon>
        <taxon>Neopterygii</taxon>
        <taxon>Teleostei</taxon>
        <taxon>Neoteleostei</taxon>
        <taxon>Acanthomorphata</taxon>
        <taxon>Ovalentaria</taxon>
        <taxon>Atherinomorphae</taxon>
        <taxon>Cyprinodontiformes</taxon>
        <taxon>Goodeidae</taxon>
        <taxon>Ilyodon</taxon>
    </lineage>
</organism>
<keyword evidence="2" id="KW-1185">Reference proteome</keyword>
<dbReference type="Proteomes" id="UP001482620">
    <property type="component" value="Unassembled WGS sequence"/>
</dbReference>
<sequence length="105" mass="11031">RTVNRQLTAQTQAQLSHHALITVVGTWEAAPAKVPVSTIGTAAMTSTPTVQLKQHPQGHVEAPCLALAPLPVPTTLATTMITPTVCGSSELCTTKGFSWHFPTCS</sequence>
<reference evidence="1 2" key="1">
    <citation type="submission" date="2021-06" db="EMBL/GenBank/DDBJ databases">
        <authorList>
            <person name="Palmer J.M."/>
        </authorList>
    </citation>
    <scope>NUCLEOTIDE SEQUENCE [LARGE SCALE GENOMIC DNA]</scope>
    <source>
        <strain evidence="2">if_2019</strain>
        <tissue evidence="1">Muscle</tissue>
    </source>
</reference>
<comment type="caution">
    <text evidence="1">The sequence shown here is derived from an EMBL/GenBank/DDBJ whole genome shotgun (WGS) entry which is preliminary data.</text>
</comment>
<gene>
    <name evidence="1" type="ORF">ILYODFUR_032279</name>
</gene>
<protein>
    <submittedName>
        <fullName evidence="1">Uncharacterized protein</fullName>
    </submittedName>
</protein>
<evidence type="ECO:0000313" key="2">
    <source>
        <dbReference type="Proteomes" id="UP001482620"/>
    </source>
</evidence>
<feature type="non-terminal residue" evidence="1">
    <location>
        <position position="1"/>
    </location>
</feature>